<keyword evidence="4" id="KW-1185">Reference proteome</keyword>
<dbReference type="Pfam" id="PF04326">
    <property type="entry name" value="SLFN_AlbA_2"/>
    <property type="match status" value="1"/>
</dbReference>
<dbReference type="InterPro" id="IPR038461">
    <property type="entry name" value="Schlafen_AlbA_2_dom_sf"/>
</dbReference>
<evidence type="ECO:0000313" key="4">
    <source>
        <dbReference type="Proteomes" id="UP001146469"/>
    </source>
</evidence>
<dbReference type="Gene3D" id="3.30.565.60">
    <property type="match status" value="1"/>
</dbReference>
<dbReference type="SUPFAM" id="SSF46785">
    <property type="entry name" value="Winged helix' DNA-binding domain"/>
    <property type="match status" value="1"/>
</dbReference>
<dbReference type="PANTHER" id="PTHR30595:SF6">
    <property type="entry name" value="SCHLAFEN ALBA-2 DOMAIN-CONTAINING PROTEIN"/>
    <property type="match status" value="1"/>
</dbReference>
<feature type="region of interest" description="Disordered" evidence="1">
    <location>
        <begin position="467"/>
        <end position="488"/>
    </location>
</feature>
<evidence type="ECO:0000259" key="2">
    <source>
        <dbReference type="Pfam" id="PF04326"/>
    </source>
</evidence>
<dbReference type="Gene3D" id="3.30.950.30">
    <property type="entry name" value="Schlafen, AAA domain"/>
    <property type="match status" value="1"/>
</dbReference>
<name>A0A9X3RGA2_9CORY</name>
<dbReference type="Proteomes" id="UP001146469">
    <property type="component" value="Unassembled WGS sequence"/>
</dbReference>
<reference evidence="3" key="1">
    <citation type="submission" date="2022-02" db="EMBL/GenBank/DDBJ databases">
        <title>Corynebacterium sp. from urogenital microbiome.</title>
        <authorList>
            <person name="Cappelli E.A."/>
            <person name="Ribeiro T.G."/>
            <person name="Peixe L."/>
        </authorList>
    </citation>
    <scope>NUCLEOTIDE SEQUENCE</scope>
    <source>
        <strain evidence="3">C8Ua_174</strain>
    </source>
</reference>
<dbReference type="InterPro" id="IPR036390">
    <property type="entry name" value="WH_DNA-bd_sf"/>
</dbReference>
<protein>
    <submittedName>
        <fullName evidence="3">DNA binding domain-containing protein</fullName>
    </submittedName>
</protein>
<gene>
    <name evidence="3" type="ORF">L8V00_09290</name>
</gene>
<evidence type="ECO:0000256" key="1">
    <source>
        <dbReference type="SAM" id="MobiDB-lite"/>
    </source>
</evidence>
<dbReference type="AlphaFoldDB" id="A0A9X3RGA2"/>
<dbReference type="InterPro" id="IPR007421">
    <property type="entry name" value="Schlafen_AlbA_2_dom"/>
</dbReference>
<dbReference type="EMBL" id="JAKMUT010000009">
    <property type="protein sequence ID" value="MCZ9290390.1"/>
    <property type="molecule type" value="Genomic_DNA"/>
</dbReference>
<dbReference type="InterPro" id="IPR038475">
    <property type="entry name" value="RecG_C_sf"/>
</dbReference>
<dbReference type="RefSeq" id="WP_269944852.1">
    <property type="nucleotide sequence ID" value="NZ_JAKMUT010000009.1"/>
</dbReference>
<feature type="domain" description="Schlafen AlbA-2" evidence="2">
    <location>
        <begin position="20"/>
        <end position="135"/>
    </location>
</feature>
<proteinExistence type="predicted"/>
<accession>A0A9X3RGA2</accession>
<evidence type="ECO:0000313" key="3">
    <source>
        <dbReference type="EMBL" id="MCZ9290390.1"/>
    </source>
</evidence>
<feature type="compositionally biased region" description="Basic and acidic residues" evidence="1">
    <location>
        <begin position="478"/>
        <end position="488"/>
    </location>
</feature>
<organism evidence="3 4">
    <name type="scientific">Corynebacterium evansiae</name>
    <dbReference type="NCBI Taxonomy" id="2913499"/>
    <lineage>
        <taxon>Bacteria</taxon>
        <taxon>Bacillati</taxon>
        <taxon>Actinomycetota</taxon>
        <taxon>Actinomycetes</taxon>
        <taxon>Mycobacteriales</taxon>
        <taxon>Corynebacteriaceae</taxon>
        <taxon>Corynebacterium</taxon>
    </lineage>
</organism>
<dbReference type="Pfam" id="PF13749">
    <property type="entry name" value="HATPase_c_4"/>
    <property type="match status" value="1"/>
</dbReference>
<dbReference type="InterPro" id="IPR036388">
    <property type="entry name" value="WH-like_DNA-bd_sf"/>
</dbReference>
<comment type="caution">
    <text evidence="3">The sequence shown here is derived from an EMBL/GenBank/DDBJ whole genome shotgun (WGS) entry which is preliminary data.</text>
</comment>
<sequence>MDEGSLKEIVANLRLVGSDTQAVEVKGNVGKSIRETLSAFANAGGGLIIVGLDEGAGFVPVDNFDALKAQDALETRCRQVTPPVRPQISVLPFEGGRIVVAELEEFSPFDKPCYVTDQGRYGGSYIRTGEGDTKLSNYEIDKLLEEHTQPKWDEKPVPEATVEDLDPEVLGEYLQVQQRQRPKTFKEGREVALRRLRITKDGSATLAALLVMGDYPQEFFPRLTVTFALFPGTSKGSVTTGLRLLDSARLTGTIPELVDAGVDIVKRNMRTGAMISEKFRTDLPDYPPIAVREALVNALMHRDYSPSAQGSQVQINMFIDRLEITSPGGLYGGVTVRHLGEPGVSSTRNQRISSFLEEVSLPGEGNQAGRVAENRGTGIATINQSLEDALMPKPEYINRLDSFTIIFHRRRVATQERYTTARDHVLAILKEGSSSSTSEIVGKTQLSRTAVQKAVNALIGEGLVERTEPARSPKQRYRMLEDRKNPGR</sequence>
<dbReference type="PANTHER" id="PTHR30595">
    <property type="entry name" value="GLPR-RELATED TRANSCRIPTIONAL REPRESSOR"/>
    <property type="match status" value="1"/>
</dbReference>
<dbReference type="Gene3D" id="1.10.10.10">
    <property type="entry name" value="Winged helix-like DNA-binding domain superfamily/Winged helix DNA-binding domain"/>
    <property type="match status" value="1"/>
</dbReference>